<dbReference type="OrthoDB" id="9800326at2"/>
<dbReference type="HOGENOM" id="CLU_091233_0_0_10"/>
<dbReference type="InterPro" id="IPR011991">
    <property type="entry name" value="ArsR-like_HTH"/>
</dbReference>
<dbReference type="InterPro" id="IPR000485">
    <property type="entry name" value="AsnC-type_HTH_dom"/>
</dbReference>
<sequence>MKLDTIDAKILTFLQQDSKITYKQLSDKLNLSSTAIHERIKKLEKNKVIDKYVALVDRKKINKELLVLSHIKLAQHSQESIKQFEKDILEQKEILSCYHVSCDYDYIIKMAFENMDDYRDFMINRLTKIQSIGSTQSTFVISELKETLEYYI</sequence>
<dbReference type="GO" id="GO:0043200">
    <property type="term" value="P:response to amino acid"/>
    <property type="evidence" value="ECO:0007669"/>
    <property type="project" value="TreeGrafter"/>
</dbReference>
<evidence type="ECO:0000256" key="1">
    <source>
        <dbReference type="ARBA" id="ARBA00023015"/>
    </source>
</evidence>
<keyword evidence="2" id="KW-0238">DNA-binding</keyword>
<name>F0P2D0_WEEVC</name>
<dbReference type="Pfam" id="PF01037">
    <property type="entry name" value="AsnC_trans_reg"/>
    <property type="match status" value="1"/>
</dbReference>
<dbReference type="Gene3D" id="3.30.70.920">
    <property type="match status" value="1"/>
</dbReference>
<dbReference type="Pfam" id="PF13412">
    <property type="entry name" value="HTH_24"/>
    <property type="match status" value="1"/>
</dbReference>
<evidence type="ECO:0000313" key="5">
    <source>
        <dbReference type="EMBL" id="ADX66742.1"/>
    </source>
</evidence>
<dbReference type="GO" id="GO:0043565">
    <property type="term" value="F:sequence-specific DNA binding"/>
    <property type="evidence" value="ECO:0007669"/>
    <property type="project" value="InterPro"/>
</dbReference>
<dbReference type="InterPro" id="IPR019887">
    <property type="entry name" value="Tscrpt_reg_AsnC/Lrp_C"/>
</dbReference>
<proteinExistence type="predicted"/>
<keyword evidence="3" id="KW-0804">Transcription</keyword>
<gene>
    <name evidence="5" type="ordered locus">Weevi_0013</name>
</gene>
<dbReference type="EMBL" id="CP002455">
    <property type="protein sequence ID" value="ADX66742.1"/>
    <property type="molecule type" value="Genomic_DNA"/>
</dbReference>
<dbReference type="GO" id="GO:0006355">
    <property type="term" value="P:regulation of DNA-templated transcription"/>
    <property type="evidence" value="ECO:0007669"/>
    <property type="project" value="UniProtKB-ARBA"/>
</dbReference>
<dbReference type="InterPro" id="IPR011008">
    <property type="entry name" value="Dimeric_a/b-barrel"/>
</dbReference>
<dbReference type="InterPro" id="IPR019888">
    <property type="entry name" value="Tscrpt_reg_AsnC-like"/>
</dbReference>
<dbReference type="eggNOG" id="COG1522">
    <property type="taxonomic scope" value="Bacteria"/>
</dbReference>
<dbReference type="PROSITE" id="PS50956">
    <property type="entry name" value="HTH_ASNC_2"/>
    <property type="match status" value="1"/>
</dbReference>
<dbReference type="CDD" id="cd00090">
    <property type="entry name" value="HTH_ARSR"/>
    <property type="match status" value="1"/>
</dbReference>
<protein>
    <submittedName>
        <fullName evidence="5">Transcriptional regulator, AsnC family</fullName>
    </submittedName>
</protein>
<reference evidence="5 6" key="1">
    <citation type="journal article" date="2011" name="Stand. Genomic Sci.">
        <title>Complete genome sequence of Weeksella virosa type strain (9751).</title>
        <authorList>
            <person name="Lang E."/>
            <person name="Teshima H."/>
            <person name="Lucas S."/>
            <person name="Lapidus A."/>
            <person name="Hammon N."/>
            <person name="Deshpande S."/>
            <person name="Nolan M."/>
            <person name="Cheng J.F."/>
            <person name="Pitluck S."/>
            <person name="Liolios K."/>
            <person name="Pagani I."/>
            <person name="Mikhailova N."/>
            <person name="Ivanova N."/>
            <person name="Mavromatis K."/>
            <person name="Pati A."/>
            <person name="Tapia R."/>
            <person name="Han C."/>
            <person name="Goodwin L."/>
            <person name="Chen A."/>
            <person name="Palaniappan K."/>
            <person name="Land M."/>
            <person name="Hauser L."/>
            <person name="Chang Y.J."/>
            <person name="Jeffries C.D."/>
            <person name="Brambilla E.M."/>
            <person name="Kopitz M."/>
            <person name="Rohde M."/>
            <person name="Goker M."/>
            <person name="Tindall B.J."/>
            <person name="Detter J.C."/>
            <person name="Woyke T."/>
            <person name="Bristow J."/>
            <person name="Eisen J.A."/>
            <person name="Markowitz V."/>
            <person name="Hugenholtz P."/>
            <person name="Klenk H.P."/>
            <person name="Kyrpides N.C."/>
        </authorList>
    </citation>
    <scope>NUCLEOTIDE SEQUENCE [LARGE SCALE GENOMIC DNA]</scope>
    <source>
        <strain evidence="6">ATCC 43766 / DSM 16922 / JCM 21250 / NBRC 16016 / NCTC 11634 / CL345/78</strain>
    </source>
</reference>
<reference evidence="6" key="2">
    <citation type="journal article" date="2011" name="Stand. Genomic Sci.">
        <title>Complete genome sequence of Weeksella virosa type strain (9751T).</title>
        <authorList>
            <person name="Lang E."/>
            <person name="Teshima H."/>
            <person name="Lucas S."/>
            <person name="Lapidus A."/>
            <person name="Hammon N."/>
            <person name="Deshpande S."/>
            <person name="Nolan M."/>
            <person name="Cheng J."/>
            <person name="Pitluck S."/>
            <person name="Liolios K."/>
            <person name="Pagani I."/>
            <person name="Mikhailova N."/>
            <person name="Ivanova N."/>
            <person name="Mavromatis K."/>
            <person name="Pati A."/>
            <person name="Tapia R."/>
            <person name="Han C."/>
            <person name="Goodwin L."/>
            <person name="Chen A."/>
            <person name="Palaniappan K."/>
            <person name="Land M."/>
            <person name="Hauser L."/>
            <person name="Chang Y."/>
            <person name="Jeffries C."/>
            <person name="Brambilla E."/>
            <person name="Kopitz M."/>
            <person name="Rohde M."/>
            <person name="Goker M."/>
            <person name="Tindall B."/>
            <person name="Detter J."/>
            <person name="Woyke T."/>
            <person name="Bristow J."/>
            <person name="Eisen J."/>
            <person name="Markowitz V."/>
            <person name="Hugenholtz P."/>
            <person name="Klenk H."/>
            <person name="Kyrpides N."/>
        </authorList>
    </citation>
    <scope>NUCLEOTIDE SEQUENCE [LARGE SCALE GENOMIC DNA]</scope>
    <source>
        <strain evidence="6">ATCC 43766 / DSM 16922 / JCM 21250 / NBRC 16016 / NCTC 11634 / CL345/78</strain>
    </source>
</reference>
<dbReference type="PANTHER" id="PTHR30154:SF34">
    <property type="entry name" value="TRANSCRIPTIONAL REGULATOR AZLB"/>
    <property type="match status" value="1"/>
</dbReference>
<dbReference type="Gene3D" id="1.10.10.10">
    <property type="entry name" value="Winged helix-like DNA-binding domain superfamily/Winged helix DNA-binding domain"/>
    <property type="match status" value="1"/>
</dbReference>
<dbReference type="SUPFAM" id="SSF46785">
    <property type="entry name" value="Winged helix' DNA-binding domain"/>
    <property type="match status" value="1"/>
</dbReference>
<evidence type="ECO:0000256" key="3">
    <source>
        <dbReference type="ARBA" id="ARBA00023163"/>
    </source>
</evidence>
<keyword evidence="6" id="KW-1185">Reference proteome</keyword>
<evidence type="ECO:0000313" key="6">
    <source>
        <dbReference type="Proteomes" id="UP000008641"/>
    </source>
</evidence>
<dbReference type="RefSeq" id="WP_013597138.1">
    <property type="nucleotide sequence ID" value="NC_015144.1"/>
</dbReference>
<keyword evidence="1" id="KW-0805">Transcription regulation</keyword>
<dbReference type="AlphaFoldDB" id="F0P2D0"/>
<dbReference type="InterPro" id="IPR036390">
    <property type="entry name" value="WH_DNA-bd_sf"/>
</dbReference>
<feature type="domain" description="HTH asnC-type" evidence="4">
    <location>
        <begin position="3"/>
        <end position="64"/>
    </location>
</feature>
<evidence type="ECO:0000259" key="4">
    <source>
        <dbReference type="PROSITE" id="PS50956"/>
    </source>
</evidence>
<dbReference type="SMART" id="SM00344">
    <property type="entry name" value="HTH_ASNC"/>
    <property type="match status" value="1"/>
</dbReference>
<dbReference type="GO" id="GO:0005829">
    <property type="term" value="C:cytosol"/>
    <property type="evidence" value="ECO:0007669"/>
    <property type="project" value="TreeGrafter"/>
</dbReference>
<dbReference type="Proteomes" id="UP000008641">
    <property type="component" value="Chromosome"/>
</dbReference>
<dbReference type="PRINTS" id="PR00033">
    <property type="entry name" value="HTHASNC"/>
</dbReference>
<dbReference type="InterPro" id="IPR036388">
    <property type="entry name" value="WH-like_DNA-bd_sf"/>
</dbReference>
<organism evidence="5 6">
    <name type="scientific">Weeksella virosa (strain ATCC 43766 / DSM 16922 / JCM 21250 / CCUG 30538 / CDC 9751 / IAM 14551 / NBRC 16016 / NCTC 11634 / CL345/78)</name>
    <dbReference type="NCBI Taxonomy" id="865938"/>
    <lineage>
        <taxon>Bacteria</taxon>
        <taxon>Pseudomonadati</taxon>
        <taxon>Bacteroidota</taxon>
        <taxon>Flavobacteriia</taxon>
        <taxon>Flavobacteriales</taxon>
        <taxon>Weeksellaceae</taxon>
        <taxon>Weeksella</taxon>
    </lineage>
</organism>
<dbReference type="STRING" id="865938.Weevi_0013"/>
<dbReference type="SUPFAM" id="SSF54909">
    <property type="entry name" value="Dimeric alpha+beta barrel"/>
    <property type="match status" value="1"/>
</dbReference>
<evidence type="ECO:0000256" key="2">
    <source>
        <dbReference type="ARBA" id="ARBA00023125"/>
    </source>
</evidence>
<dbReference type="PANTHER" id="PTHR30154">
    <property type="entry name" value="LEUCINE-RESPONSIVE REGULATORY PROTEIN"/>
    <property type="match status" value="1"/>
</dbReference>
<accession>F0P2D0</accession>
<dbReference type="KEGG" id="wvi:Weevi_0013"/>